<name>A0A7K0DT09_9NOCA</name>
<dbReference type="RefSeq" id="WP_153344807.1">
    <property type="nucleotide sequence ID" value="NZ_WEGI01000009.1"/>
</dbReference>
<evidence type="ECO:0000313" key="4">
    <source>
        <dbReference type="Proteomes" id="UP000431401"/>
    </source>
</evidence>
<comment type="caution">
    <text evidence="3">The sequence shown here is derived from an EMBL/GenBank/DDBJ whole genome shotgun (WGS) entry which is preliminary data.</text>
</comment>
<feature type="compositionally biased region" description="Low complexity" evidence="1">
    <location>
        <begin position="158"/>
        <end position="171"/>
    </location>
</feature>
<proteinExistence type="predicted"/>
<evidence type="ECO:0000313" key="3">
    <source>
        <dbReference type="EMBL" id="MQY28667.1"/>
    </source>
</evidence>
<dbReference type="AlphaFoldDB" id="A0A7K0DT09"/>
<dbReference type="Proteomes" id="UP000431401">
    <property type="component" value="Unassembled WGS sequence"/>
</dbReference>
<feature type="transmembrane region" description="Helical" evidence="2">
    <location>
        <begin position="21"/>
        <end position="42"/>
    </location>
</feature>
<keyword evidence="4" id="KW-1185">Reference proteome</keyword>
<dbReference type="OrthoDB" id="4571894at2"/>
<accession>A0A7K0DT09</accession>
<keyword evidence="2" id="KW-1133">Transmembrane helix</keyword>
<keyword evidence="2" id="KW-0812">Transmembrane</keyword>
<keyword evidence="2" id="KW-0472">Membrane</keyword>
<feature type="region of interest" description="Disordered" evidence="1">
    <location>
        <begin position="90"/>
        <end position="110"/>
    </location>
</feature>
<evidence type="ECO:0000256" key="1">
    <source>
        <dbReference type="SAM" id="MobiDB-lite"/>
    </source>
</evidence>
<feature type="region of interest" description="Disordered" evidence="1">
    <location>
        <begin position="124"/>
        <end position="177"/>
    </location>
</feature>
<reference evidence="3 4" key="1">
    <citation type="submission" date="2019-10" db="EMBL/GenBank/DDBJ databases">
        <title>Nocardia macrotermitis sp. nov. and Nocardia aurantia sp. nov., isolated from the gut of fungus growing-termite Macrotermes natalensis.</title>
        <authorList>
            <person name="Benndorf R."/>
            <person name="Schwitalla J."/>
            <person name="Martin K."/>
            <person name="De Beer W."/>
            <person name="Kaster A.-K."/>
            <person name="Vollmers J."/>
            <person name="Poulsen M."/>
            <person name="Beemelmanns C."/>
        </authorList>
    </citation>
    <scope>NUCLEOTIDE SEQUENCE [LARGE SCALE GENOMIC DNA]</scope>
    <source>
        <strain evidence="3 4">RB56</strain>
    </source>
</reference>
<evidence type="ECO:0000256" key="2">
    <source>
        <dbReference type="SAM" id="Phobius"/>
    </source>
</evidence>
<gene>
    <name evidence="3" type="ORF">NRB56_42510</name>
</gene>
<dbReference type="EMBL" id="WEGI01000009">
    <property type="protein sequence ID" value="MQY28667.1"/>
    <property type="molecule type" value="Genomic_DNA"/>
</dbReference>
<protein>
    <submittedName>
        <fullName evidence="3">Uncharacterized protein</fullName>
    </submittedName>
</protein>
<organism evidence="3 4">
    <name type="scientific">Nocardia aurantia</name>
    <dbReference type="NCBI Taxonomy" id="2585199"/>
    <lineage>
        <taxon>Bacteria</taxon>
        <taxon>Bacillati</taxon>
        <taxon>Actinomycetota</taxon>
        <taxon>Actinomycetes</taxon>
        <taxon>Mycobacteriales</taxon>
        <taxon>Nocardiaceae</taxon>
        <taxon>Nocardia</taxon>
    </lineage>
</organism>
<sequence length="177" mass="17687">MDGSKAGSGERADKVPNRLNAAVAGPALAAGAISVGLVLIGACGLGHQDTYVAPPPLNADLQQAPAEVVRAGTTSSFQVVIPPSPSWRVAAQPPRLHTESSTPANPSGLAVVGPVPAAPVEAVPTAQQPLYDNLAPNRSTSPKPTPTLRPAVTPRGVAPTSSPAAPSTGSALIDHSR</sequence>